<feature type="domain" description="Fe-containing alcohol dehydrogenase-like C-terminal" evidence="4">
    <location>
        <begin position="181"/>
        <end position="332"/>
    </location>
</feature>
<evidence type="ECO:0000313" key="5">
    <source>
        <dbReference type="EMBL" id="SUV29040.1"/>
    </source>
</evidence>
<dbReference type="InterPro" id="IPR056798">
    <property type="entry name" value="ADH_Fe_C"/>
</dbReference>
<dbReference type="InterPro" id="IPR001670">
    <property type="entry name" value="ADH_Fe/GldA"/>
</dbReference>
<dbReference type="Proteomes" id="UP000254424">
    <property type="component" value="Unassembled WGS sequence"/>
</dbReference>
<dbReference type="Gene3D" id="3.40.50.1970">
    <property type="match status" value="1"/>
</dbReference>
<dbReference type="Gene3D" id="1.20.1090.10">
    <property type="entry name" value="Dehydroquinate synthase-like - alpha domain"/>
    <property type="match status" value="1"/>
</dbReference>
<dbReference type="InterPro" id="IPR035873">
    <property type="entry name" value="PhpC"/>
</dbReference>
<evidence type="ECO:0000259" key="3">
    <source>
        <dbReference type="Pfam" id="PF00465"/>
    </source>
</evidence>
<dbReference type="AlphaFoldDB" id="A0A380YM75"/>
<gene>
    <name evidence="5" type="primary">fucO_1</name>
    <name evidence="5" type="ORF">NCTC11155_01007</name>
</gene>
<evidence type="ECO:0000256" key="2">
    <source>
        <dbReference type="ARBA" id="ARBA00023002"/>
    </source>
</evidence>
<dbReference type="GO" id="GO:0017000">
    <property type="term" value="P:antibiotic biosynthetic process"/>
    <property type="evidence" value="ECO:0007669"/>
    <property type="project" value="InterPro"/>
</dbReference>
<keyword evidence="2 5" id="KW-0560">Oxidoreductase</keyword>
<dbReference type="EMBL" id="UFSX01000001">
    <property type="protein sequence ID" value="SUV29040.1"/>
    <property type="molecule type" value="Genomic_DNA"/>
</dbReference>
<dbReference type="OrthoDB" id="9801156at2"/>
<protein>
    <submittedName>
        <fullName evidence="5">Putative lactaldehyde reductase</fullName>
        <ecNumber evidence="5">1.1.-.-</ecNumber>
    </submittedName>
</protein>
<dbReference type="RefSeq" id="WP_004291143.1">
    <property type="nucleotide sequence ID" value="NZ_CABKNQ010000018.1"/>
</dbReference>
<dbReference type="CDD" id="cd08182">
    <property type="entry name" value="HEPD"/>
    <property type="match status" value="1"/>
</dbReference>
<dbReference type="EC" id="1.1.-.-" evidence="5"/>
<dbReference type="SUPFAM" id="SSF56796">
    <property type="entry name" value="Dehydroquinate synthase-like"/>
    <property type="match status" value="1"/>
</dbReference>
<feature type="domain" description="Alcohol dehydrogenase iron-type/glycerol dehydrogenase GldA" evidence="3">
    <location>
        <begin position="9"/>
        <end position="167"/>
    </location>
</feature>
<dbReference type="STRING" id="483216.BACEGG_02834"/>
<name>A0A380YM75_9BACE</name>
<comment type="similarity">
    <text evidence="1">Belongs to the iron-containing alcohol dehydrogenase family.</text>
</comment>
<sequence>MQQNIIQGINKLPLVLNESGSKKLFIVTGSRSYQSLNFRDMIKSLDIDKVYFTEFTSNPLYEQISKGIELFKSEDCDGILAIGGGSPMDVAKCIKLAVLAKEGNDAIIPPLVNTCVEIDGTKIPFIAIPTTAGTGSESTHNAVMYYEGAKQTVTNDGILPDYVFLEPSVLKSLSQYQKKCTMMDALCQGIESWWSVNSTEESYEYSRKTIELIMQNWEKYIFENDDQAAANVMLGANYSGRAINITQTTAAHAMSYKITSLYGFPHGHAVAVCLPVIWKYMLDNLYHENYCVDTRGIEHLICIFNDIAKAMDCNTAQEAISKFKYMLSKLVLVNPVDNKRNVSIQILTNSINTTRLKNNPIVLDKNTVRLLYNVIIK</sequence>
<dbReference type="PANTHER" id="PTHR11496">
    <property type="entry name" value="ALCOHOL DEHYDROGENASE"/>
    <property type="match status" value="1"/>
</dbReference>
<proteinExistence type="inferred from homology"/>
<evidence type="ECO:0000256" key="1">
    <source>
        <dbReference type="ARBA" id="ARBA00007358"/>
    </source>
</evidence>
<accession>A0A380YM75</accession>
<reference evidence="5 6" key="1">
    <citation type="submission" date="2018-06" db="EMBL/GenBank/DDBJ databases">
        <authorList>
            <consortium name="Pathogen Informatics"/>
            <person name="Doyle S."/>
        </authorList>
    </citation>
    <scope>NUCLEOTIDE SEQUENCE [LARGE SCALE GENOMIC DNA]</scope>
    <source>
        <strain evidence="5 6">NCTC11155</strain>
    </source>
</reference>
<dbReference type="Pfam" id="PF25137">
    <property type="entry name" value="ADH_Fe_C"/>
    <property type="match status" value="1"/>
</dbReference>
<dbReference type="GO" id="GO:0004022">
    <property type="term" value="F:alcohol dehydrogenase (NAD+) activity"/>
    <property type="evidence" value="ECO:0007669"/>
    <property type="project" value="TreeGrafter"/>
</dbReference>
<dbReference type="GeneID" id="93070934"/>
<evidence type="ECO:0000313" key="6">
    <source>
        <dbReference type="Proteomes" id="UP000254424"/>
    </source>
</evidence>
<dbReference type="InterPro" id="IPR039697">
    <property type="entry name" value="Alcohol_dehydrogenase_Fe"/>
</dbReference>
<dbReference type="GO" id="GO:0046872">
    <property type="term" value="F:metal ion binding"/>
    <property type="evidence" value="ECO:0007669"/>
    <property type="project" value="InterPro"/>
</dbReference>
<dbReference type="PANTHER" id="PTHR11496:SF103">
    <property type="entry name" value="DEHYDROGENASE, PUTATIVE-RELATED"/>
    <property type="match status" value="1"/>
</dbReference>
<evidence type="ECO:0000259" key="4">
    <source>
        <dbReference type="Pfam" id="PF25137"/>
    </source>
</evidence>
<dbReference type="Pfam" id="PF00465">
    <property type="entry name" value="Fe-ADH"/>
    <property type="match status" value="1"/>
</dbReference>
<dbReference type="FunFam" id="3.40.50.1970:FF:000003">
    <property type="entry name" value="Alcohol dehydrogenase, iron-containing"/>
    <property type="match status" value="1"/>
</dbReference>
<organism evidence="5 6">
    <name type="scientific">Bacteroides eggerthii</name>
    <dbReference type="NCBI Taxonomy" id="28111"/>
    <lineage>
        <taxon>Bacteria</taxon>
        <taxon>Pseudomonadati</taxon>
        <taxon>Bacteroidota</taxon>
        <taxon>Bacteroidia</taxon>
        <taxon>Bacteroidales</taxon>
        <taxon>Bacteroidaceae</taxon>
        <taxon>Bacteroides</taxon>
    </lineage>
</organism>